<evidence type="ECO:0000256" key="1">
    <source>
        <dbReference type="ARBA" id="ARBA00010373"/>
    </source>
</evidence>
<evidence type="ECO:0000256" key="3">
    <source>
        <dbReference type="ARBA" id="ARBA00022723"/>
    </source>
</evidence>
<gene>
    <name evidence="6" type="primary">deoB</name>
    <name evidence="9" type="ORF">IV73_GL000987</name>
</gene>
<evidence type="ECO:0000259" key="8">
    <source>
        <dbReference type="Pfam" id="PF01676"/>
    </source>
</evidence>
<feature type="binding site" evidence="6">
    <location>
        <position position="342"/>
    </location>
    <ligand>
        <name>Mn(2+)</name>
        <dbReference type="ChEBI" id="CHEBI:29035"/>
        <label>2</label>
    </ligand>
</feature>
<comment type="pathway">
    <text evidence="6">Carbohydrate degradation; 2-deoxy-D-ribose 1-phosphate degradation; D-glyceraldehyde 3-phosphate and acetaldehyde from 2-deoxy-alpha-D-ribose 1-phosphate: step 1/2.</text>
</comment>
<comment type="caution">
    <text evidence="9">The sequence shown here is derived from an EMBL/GenBank/DDBJ whole genome shotgun (WGS) entry which is preliminary data.</text>
</comment>
<dbReference type="SUPFAM" id="SSF53649">
    <property type="entry name" value="Alkaline phosphatase-like"/>
    <property type="match status" value="1"/>
</dbReference>
<accession>A0A0R2JC24</accession>
<dbReference type="AlphaFoldDB" id="A0A0R2JC24"/>
<proteinExistence type="inferred from homology"/>
<keyword evidence="10" id="KW-1185">Reference proteome</keyword>
<comment type="catalytic activity">
    <reaction evidence="6">
        <text>2-deoxy-alpha-D-ribose 1-phosphate = 2-deoxy-D-ribose 5-phosphate</text>
        <dbReference type="Rhea" id="RHEA:27658"/>
        <dbReference type="ChEBI" id="CHEBI:57259"/>
        <dbReference type="ChEBI" id="CHEBI:62877"/>
        <dbReference type="EC" id="5.4.2.7"/>
    </reaction>
</comment>
<feature type="binding site" evidence="6">
    <location>
        <position position="331"/>
    </location>
    <ligand>
        <name>Mn(2+)</name>
        <dbReference type="ChEBI" id="CHEBI:29035"/>
        <label>1</label>
    </ligand>
</feature>
<feature type="binding site" evidence="6">
    <location>
        <position position="294"/>
    </location>
    <ligand>
        <name>Mn(2+)</name>
        <dbReference type="ChEBI" id="CHEBI:29035"/>
        <label>2</label>
    </ligand>
</feature>
<comment type="subcellular location">
    <subcellularLocation>
        <location evidence="6">Cytoplasm</location>
    </subcellularLocation>
</comment>
<protein>
    <recommendedName>
        <fullName evidence="6 7">Phosphopentomutase</fullName>
        <ecNumber evidence="6 7">5.4.2.7</ecNumber>
    </recommendedName>
    <alternativeName>
        <fullName evidence="6">Phosphodeoxyribomutase</fullName>
    </alternativeName>
</protein>
<dbReference type="SUPFAM" id="SSF143856">
    <property type="entry name" value="DeoB insert domain-like"/>
    <property type="match status" value="1"/>
</dbReference>
<dbReference type="UniPathway" id="UPA00087">
    <property type="reaction ID" value="UER00173"/>
</dbReference>
<dbReference type="GO" id="GO:0000287">
    <property type="term" value="F:magnesium ion binding"/>
    <property type="evidence" value="ECO:0007669"/>
    <property type="project" value="UniProtKB-UniRule"/>
</dbReference>
<dbReference type="Gene3D" id="3.30.70.1250">
    <property type="entry name" value="Phosphopentomutase"/>
    <property type="match status" value="1"/>
</dbReference>
<evidence type="ECO:0000256" key="6">
    <source>
        <dbReference type="HAMAP-Rule" id="MF_00740"/>
    </source>
</evidence>
<evidence type="ECO:0000256" key="4">
    <source>
        <dbReference type="ARBA" id="ARBA00023211"/>
    </source>
</evidence>
<dbReference type="STRING" id="1616.IV73_GL000987"/>
<dbReference type="GO" id="GO:0006018">
    <property type="term" value="P:2-deoxyribose 1-phosphate catabolic process"/>
    <property type="evidence" value="ECO:0007669"/>
    <property type="project" value="UniProtKB-UniRule"/>
</dbReference>
<dbReference type="PIRSF" id="PIRSF001491">
    <property type="entry name" value="Ppentomutase"/>
    <property type="match status" value="1"/>
</dbReference>
<dbReference type="NCBIfam" id="TIGR01696">
    <property type="entry name" value="deoB"/>
    <property type="match status" value="1"/>
</dbReference>
<feature type="binding site" evidence="6">
    <location>
        <position position="289"/>
    </location>
    <ligand>
        <name>Mn(2+)</name>
        <dbReference type="ChEBI" id="CHEBI:29035"/>
        <label>2</label>
    </ligand>
</feature>
<dbReference type="InterPro" id="IPR006124">
    <property type="entry name" value="Metalloenzyme"/>
</dbReference>
<dbReference type="InterPro" id="IPR017850">
    <property type="entry name" value="Alkaline_phosphatase_core_sf"/>
</dbReference>
<evidence type="ECO:0000256" key="7">
    <source>
        <dbReference type="NCBIfam" id="TIGR01696"/>
    </source>
</evidence>
<feature type="binding site" evidence="6">
    <location>
        <position position="11"/>
    </location>
    <ligand>
        <name>Mn(2+)</name>
        <dbReference type="ChEBI" id="CHEBI:29035"/>
        <label>1</label>
    </ligand>
</feature>
<organism evidence="9 10">
    <name type="scientific">Weissella kandleri</name>
    <dbReference type="NCBI Taxonomy" id="1616"/>
    <lineage>
        <taxon>Bacteria</taxon>
        <taxon>Bacillati</taxon>
        <taxon>Bacillota</taxon>
        <taxon>Bacilli</taxon>
        <taxon>Lactobacillales</taxon>
        <taxon>Lactobacillaceae</taxon>
        <taxon>Weissella</taxon>
    </lineage>
</organism>
<evidence type="ECO:0000313" key="10">
    <source>
        <dbReference type="Proteomes" id="UP000051655"/>
    </source>
</evidence>
<dbReference type="InterPro" id="IPR010045">
    <property type="entry name" value="DeoB"/>
</dbReference>
<keyword evidence="4 6" id="KW-0464">Manganese</keyword>
<dbReference type="GO" id="GO:0043094">
    <property type="term" value="P:metabolic compound salvage"/>
    <property type="evidence" value="ECO:0007669"/>
    <property type="project" value="UniProtKB-UniRule"/>
</dbReference>
<dbReference type="PATRIC" id="fig|1616.3.peg.1007"/>
<dbReference type="EC" id="5.4.2.7" evidence="6 7"/>
<comment type="catalytic activity">
    <reaction evidence="6">
        <text>alpha-D-ribose 1-phosphate = D-ribose 5-phosphate</text>
        <dbReference type="Rhea" id="RHEA:18793"/>
        <dbReference type="ChEBI" id="CHEBI:57720"/>
        <dbReference type="ChEBI" id="CHEBI:78346"/>
        <dbReference type="EC" id="5.4.2.7"/>
    </reaction>
</comment>
<keyword evidence="2 6" id="KW-0963">Cytoplasm</keyword>
<sequence length="394" mass="42972">MYKRVFGIVLDSIGIGTAPDAAKYDDEGADTLGHIGEHFQGNWALPNLQKIGLGNIRSDNPILGVEPIDQPVGYYGKMTEISAGKDSLDGHWEMMGLPMMHELSTYPNGFPKALINKISAFASRPVIAKGPYSGTEVIKDYGEQAVKEGALIIYTSADPVLQIAAHEEVVPVEELYKICEYARSLVNEAPDIIGRIIARPFVGTQADNFKRTANRHDFALAPTGATDLVKLQAAGQKVIGIGKINDIFSGQGIDEGYHNESNMDGMDHVEHVLQQDFTGFAFTNLVDFDTLYGHRRDPEGMGKALMDFDRRLGSVMKALRPDDLLLITADHGNDPGFKGSDHTREQVPVLAYSPSMQQHGSLGIRESYSDFGATVLDNFKVGNQVGTSFLTALK</sequence>
<dbReference type="FunFam" id="3.30.70.1250:FF:000001">
    <property type="entry name" value="Phosphopentomutase"/>
    <property type="match status" value="1"/>
</dbReference>
<dbReference type="Pfam" id="PF01676">
    <property type="entry name" value="Metalloenzyme"/>
    <property type="match status" value="1"/>
</dbReference>
<dbReference type="HAMAP" id="MF_00740">
    <property type="entry name" value="Phosphopentomut"/>
    <property type="match status" value="1"/>
</dbReference>
<dbReference type="GO" id="GO:0005829">
    <property type="term" value="C:cytosol"/>
    <property type="evidence" value="ECO:0007669"/>
    <property type="project" value="TreeGrafter"/>
</dbReference>
<dbReference type="Gene3D" id="3.40.720.10">
    <property type="entry name" value="Alkaline Phosphatase, subunit A"/>
    <property type="match status" value="1"/>
</dbReference>
<comment type="function">
    <text evidence="6">Isomerase that catalyzes the conversion of deoxy-ribose 1-phosphate (dRib-1-P) and ribose 1-phosphate (Rib-1-P) to deoxy-ribose 5-phosphate (dRib-5-P) and ribose 5-phosphate (Rib-5-P), respectively.</text>
</comment>
<dbReference type="GO" id="GO:0030145">
    <property type="term" value="F:manganese ion binding"/>
    <property type="evidence" value="ECO:0007669"/>
    <property type="project" value="UniProtKB-UniRule"/>
</dbReference>
<name>A0A0R2JC24_9LACO</name>
<keyword evidence="3 6" id="KW-0479">Metal-binding</keyword>
<reference evidence="9 10" key="1">
    <citation type="journal article" date="2015" name="Genome Announc.">
        <title>Expanding the biotechnology potential of lactobacilli through comparative genomics of 213 strains and associated genera.</title>
        <authorList>
            <person name="Sun Z."/>
            <person name="Harris H.M."/>
            <person name="McCann A."/>
            <person name="Guo C."/>
            <person name="Argimon S."/>
            <person name="Zhang W."/>
            <person name="Yang X."/>
            <person name="Jeffery I.B."/>
            <person name="Cooney J.C."/>
            <person name="Kagawa T.F."/>
            <person name="Liu W."/>
            <person name="Song Y."/>
            <person name="Salvetti E."/>
            <person name="Wrobel A."/>
            <person name="Rasinkangas P."/>
            <person name="Parkhill J."/>
            <person name="Rea M.C."/>
            <person name="O'Sullivan O."/>
            <person name="Ritari J."/>
            <person name="Douillard F.P."/>
            <person name="Paul Ross R."/>
            <person name="Yang R."/>
            <person name="Briner A.E."/>
            <person name="Felis G.E."/>
            <person name="de Vos W.M."/>
            <person name="Barrangou R."/>
            <person name="Klaenhammer T.R."/>
            <person name="Caufield P.W."/>
            <person name="Cui Y."/>
            <person name="Zhang H."/>
            <person name="O'Toole P.W."/>
        </authorList>
    </citation>
    <scope>NUCLEOTIDE SEQUENCE [LARGE SCALE GENOMIC DNA]</scope>
    <source>
        <strain evidence="9 10">DSM 20593</strain>
    </source>
</reference>
<keyword evidence="5 6" id="KW-0413">Isomerase</keyword>
<dbReference type="NCBIfam" id="NF003766">
    <property type="entry name" value="PRK05362.1"/>
    <property type="match status" value="1"/>
</dbReference>
<dbReference type="GO" id="GO:0009117">
    <property type="term" value="P:nucleotide metabolic process"/>
    <property type="evidence" value="ECO:0007669"/>
    <property type="project" value="UniProtKB-UniRule"/>
</dbReference>
<dbReference type="PANTHER" id="PTHR21110">
    <property type="entry name" value="PHOSPHOPENTOMUTASE"/>
    <property type="match status" value="1"/>
</dbReference>
<dbReference type="OrthoDB" id="9769930at2"/>
<dbReference type="GO" id="GO:0006015">
    <property type="term" value="P:5-phosphoribose 1-diphosphate biosynthetic process"/>
    <property type="evidence" value="ECO:0007669"/>
    <property type="project" value="UniProtKB-UniPathway"/>
</dbReference>
<comment type="similarity">
    <text evidence="1 6">Belongs to the phosphopentomutase family.</text>
</comment>
<feature type="binding site" evidence="6">
    <location>
        <position position="330"/>
    </location>
    <ligand>
        <name>Mn(2+)</name>
        <dbReference type="ChEBI" id="CHEBI:29035"/>
        <label>1</label>
    </ligand>
</feature>
<dbReference type="PANTHER" id="PTHR21110:SF0">
    <property type="entry name" value="PHOSPHOPENTOMUTASE"/>
    <property type="match status" value="1"/>
</dbReference>
<dbReference type="CDD" id="cd16009">
    <property type="entry name" value="PPM"/>
    <property type="match status" value="1"/>
</dbReference>
<feature type="domain" description="Metalloenzyme" evidence="8">
    <location>
        <begin position="3"/>
        <end position="381"/>
    </location>
</feature>
<evidence type="ECO:0000313" key="9">
    <source>
        <dbReference type="EMBL" id="KRN74864.1"/>
    </source>
</evidence>
<dbReference type="RefSeq" id="WP_057755553.1">
    <property type="nucleotide sequence ID" value="NZ_JQBP01000004.1"/>
</dbReference>
<dbReference type="EMBL" id="JQBP01000004">
    <property type="protein sequence ID" value="KRN74864.1"/>
    <property type="molecule type" value="Genomic_DNA"/>
</dbReference>
<dbReference type="Proteomes" id="UP000051655">
    <property type="component" value="Unassembled WGS sequence"/>
</dbReference>
<evidence type="ECO:0000256" key="2">
    <source>
        <dbReference type="ARBA" id="ARBA00022490"/>
    </source>
</evidence>
<dbReference type="GO" id="GO:0008973">
    <property type="term" value="F:phosphopentomutase activity"/>
    <property type="evidence" value="ECO:0007669"/>
    <property type="project" value="UniProtKB-UniRule"/>
</dbReference>
<dbReference type="InterPro" id="IPR024052">
    <property type="entry name" value="Phosphopentomutase_DeoB_cap_sf"/>
</dbReference>
<evidence type="ECO:0000256" key="5">
    <source>
        <dbReference type="ARBA" id="ARBA00023235"/>
    </source>
</evidence>
<comment type="cofactor">
    <cofactor evidence="6">
        <name>Mn(2+)</name>
        <dbReference type="ChEBI" id="CHEBI:29035"/>
    </cofactor>
    <text evidence="6">Binds 2 manganese ions.</text>
</comment>